<dbReference type="SMART" id="SM00382">
    <property type="entry name" value="AAA"/>
    <property type="match status" value="2"/>
</dbReference>
<dbReference type="NCBIfam" id="TIGR03928">
    <property type="entry name" value="T7_EssCb_Firm"/>
    <property type="match status" value="1"/>
</dbReference>
<keyword evidence="1" id="KW-0677">Repeat</keyword>
<dbReference type="Proteomes" id="UP001519288">
    <property type="component" value="Unassembled WGS sequence"/>
</dbReference>
<evidence type="ECO:0000256" key="3">
    <source>
        <dbReference type="ARBA" id="ARBA00022840"/>
    </source>
</evidence>
<dbReference type="PROSITE" id="PS50901">
    <property type="entry name" value="FTSK"/>
    <property type="match status" value="3"/>
</dbReference>
<keyword evidence="6" id="KW-0472">Membrane</keyword>
<dbReference type="PANTHER" id="PTHR22683">
    <property type="entry name" value="SPORULATION PROTEIN RELATED"/>
    <property type="match status" value="1"/>
</dbReference>
<comment type="caution">
    <text evidence="8">The sequence shown here is derived from an EMBL/GenBank/DDBJ whole genome shotgun (WGS) entry which is preliminary data.</text>
</comment>
<evidence type="ECO:0000259" key="7">
    <source>
        <dbReference type="PROSITE" id="PS50901"/>
    </source>
</evidence>
<dbReference type="PANTHER" id="PTHR22683:SF1">
    <property type="entry name" value="TYPE VII SECRETION SYSTEM PROTEIN ESSC"/>
    <property type="match status" value="1"/>
</dbReference>
<evidence type="ECO:0000256" key="4">
    <source>
        <dbReference type="PROSITE-ProRule" id="PRU00289"/>
    </source>
</evidence>
<dbReference type="InterPro" id="IPR002543">
    <property type="entry name" value="FtsK_dom"/>
</dbReference>
<organism evidence="8 9">
    <name type="scientific">Paenibacillus shirakamiensis</name>
    <dbReference type="NCBI Taxonomy" id="1265935"/>
    <lineage>
        <taxon>Bacteria</taxon>
        <taxon>Bacillati</taxon>
        <taxon>Bacillota</taxon>
        <taxon>Bacilli</taxon>
        <taxon>Bacillales</taxon>
        <taxon>Paenibacillaceae</taxon>
        <taxon>Paenibacillus</taxon>
    </lineage>
</organism>
<keyword evidence="6" id="KW-1133">Transmembrane helix</keyword>
<keyword evidence="2 4" id="KW-0547">Nucleotide-binding</keyword>
<feature type="domain" description="FtsK" evidence="7">
    <location>
        <begin position="1083"/>
        <end position="1258"/>
    </location>
</feature>
<dbReference type="SUPFAM" id="SSF52540">
    <property type="entry name" value="P-loop containing nucleoside triphosphate hydrolases"/>
    <property type="match status" value="2"/>
</dbReference>
<feature type="binding site" evidence="4">
    <location>
        <begin position="485"/>
        <end position="492"/>
    </location>
    <ligand>
        <name>ATP</name>
        <dbReference type="ChEBI" id="CHEBI:30616"/>
    </ligand>
</feature>
<dbReference type="EMBL" id="JAGGLD010000003">
    <property type="protein sequence ID" value="MBP2001003.1"/>
    <property type="molecule type" value="Genomic_DNA"/>
</dbReference>
<feature type="coiled-coil region" evidence="5">
    <location>
        <begin position="97"/>
        <end position="124"/>
    </location>
</feature>
<evidence type="ECO:0000313" key="8">
    <source>
        <dbReference type="EMBL" id="MBP2001003.1"/>
    </source>
</evidence>
<evidence type="ECO:0000256" key="1">
    <source>
        <dbReference type="ARBA" id="ARBA00022737"/>
    </source>
</evidence>
<feature type="transmembrane region" description="Helical" evidence="6">
    <location>
        <begin position="36"/>
        <end position="55"/>
    </location>
</feature>
<keyword evidence="5" id="KW-0175">Coiled coil</keyword>
<sequence length="1326" mass="150610">MSKMYQRSPRIIPSLEPIQIEMMKPPAEPNKPQVSSINFILPALMTMMAVSFFIYMSISGKVAQGHYVIYEILTTLLVLISYIYPLVHYIGTKREFVNSTQERILKYQELLEKYRKEFQQNAENQRSVMTSIHCSPHEWMEVASVPYPSLWERSPKDSDFLELRVGTGSVPFHVEVKSAQQEGYSEDLLLSEGELLRSEFRSVPLCPVTLPVHEARIVGVVGSAELTANMMRVILTQLTASHAPNEVKLAAFYEPQTADAWQWIRWFPHTWNEEKDQRYVAGTRAEGRALAETLYDQLHPRANQRDGSEPLQRTLSLVTVLTYTQGIEDESLYSLLMDQSYESNSFTFIMADSTENLPRQCRLIVDCKEDQTSYYYKKEDGSSLQCEFEPDAISREQIEILARNLAPIQLKRTAFGELPLSLPLMDLLGMRGLDDWDVKTTWDRNRFPLTLPIPVGIRSGGKTMILNLHDKMERQGHGPHGLIAGTTGSGKSELLQSLIITLALEYHPHDLTFLLIDYKGGGMSNTFGLLPHVMGSITNLDQQVMDRAKISLRAELVRRQRILKEAGNLQHIDEYYQLANPEPLPHLVVIIDEFAELKRDHPQFMDELVSIASIGRTLGLHLILATQKPAGVVDDKIWSNARFRICLRVESEADSRDMIKLPDAAWINKSGRGYFQVGSSEVFEEVQFAWSGAPYVERDQNPGTIQISRVLLSGERIPYLDREEEADMATSVVKQLQILIECVNEHAKSLQVERLQGPWLEPLPDMIDPIVDTLHEPYVEDPTELHAWVGLLDNVAEQNQEKLAVSLNEGHLILYGMPGSGKSTFVHTVLMSLAQRYSPDQWHGYIIDMGRTMKDFKDLPQIGDIIDPNDEDRMKRLFRFVMRVLTERRQSMALHGVKTLTEYRQMTDSTLPELLIVLDGYYMFRSSFPAENESLEILLREGASIGIHFLITTHRLGDMPEKMRSSIPRSIVFQLADPSEYHFVMGRLPSTAEPQLPPGRGFVKHHAKVLEFQTALPASGPDELKRYAILRDQIQHLDALWNGRRPDEIRPLPEKVFLHELLSMNRNQDELGSAQLGIQTEDLEPFEVSLQSGPHFIVGSPLEGGKSTLLTSWILSLAWSMSPEELQIFTVDGRQGSDALSKLSDLPHIRGYSSGERNLLELLENLVRPMSLLTNAEGKLRQPVKLLVIDDADVFARQLQDFALKDKLNQTIRKAREYRIHVIVSGIPTDFPTFGVEWFTEIRNGHSGFLLGSRDANDLSYFRIPMSEGSMTSGEVPVLSAGQGYYIKRKYIKIKVAVPYDGDHQQNSWVQKIKSRWKILVGGEVG</sequence>
<feature type="transmembrane region" description="Helical" evidence="6">
    <location>
        <begin position="67"/>
        <end position="87"/>
    </location>
</feature>
<feature type="binding site" evidence="4">
    <location>
        <begin position="816"/>
        <end position="823"/>
    </location>
    <ligand>
        <name>ATP</name>
        <dbReference type="ChEBI" id="CHEBI:30616"/>
    </ligand>
</feature>
<dbReference type="InterPro" id="IPR050206">
    <property type="entry name" value="FtsK/SpoIIIE/SftA"/>
</dbReference>
<dbReference type="InterPro" id="IPR003593">
    <property type="entry name" value="AAA+_ATPase"/>
</dbReference>
<protein>
    <submittedName>
        <fullName evidence="8">S-DNA-T family DNA segregation ATPase FtsK/SpoIIIE</fullName>
    </submittedName>
</protein>
<keyword evidence="9" id="KW-1185">Reference proteome</keyword>
<dbReference type="Gene3D" id="3.40.50.300">
    <property type="entry name" value="P-loop containing nucleotide triphosphate hydrolases"/>
    <property type="match status" value="3"/>
</dbReference>
<feature type="domain" description="FtsK" evidence="7">
    <location>
        <begin position="461"/>
        <end position="656"/>
    </location>
</feature>
<reference evidence="8 9" key="1">
    <citation type="submission" date="2021-03" db="EMBL/GenBank/DDBJ databases">
        <title>Genomic Encyclopedia of Type Strains, Phase IV (KMG-IV): sequencing the most valuable type-strain genomes for metagenomic binning, comparative biology and taxonomic classification.</title>
        <authorList>
            <person name="Goeker M."/>
        </authorList>
    </citation>
    <scope>NUCLEOTIDE SEQUENCE [LARGE SCALE GENOMIC DNA]</scope>
    <source>
        <strain evidence="8 9">DSM 26806</strain>
    </source>
</reference>
<dbReference type="InterPro" id="IPR027417">
    <property type="entry name" value="P-loop_NTPase"/>
</dbReference>
<feature type="binding site" evidence="4">
    <location>
        <begin position="1100"/>
        <end position="1107"/>
    </location>
    <ligand>
        <name>ATP</name>
        <dbReference type="ChEBI" id="CHEBI:30616"/>
    </ligand>
</feature>
<evidence type="ECO:0000256" key="5">
    <source>
        <dbReference type="SAM" id="Coils"/>
    </source>
</evidence>
<evidence type="ECO:0000256" key="2">
    <source>
        <dbReference type="ARBA" id="ARBA00022741"/>
    </source>
</evidence>
<keyword evidence="6" id="KW-0812">Transmembrane</keyword>
<dbReference type="InterPro" id="IPR023839">
    <property type="entry name" value="Firmicutes_EssC_C"/>
</dbReference>
<evidence type="ECO:0000313" key="9">
    <source>
        <dbReference type="Proteomes" id="UP001519288"/>
    </source>
</evidence>
<gene>
    <name evidence="8" type="ORF">J2Z69_002046</name>
</gene>
<name>A0ABS4JH03_9BACL</name>
<dbReference type="Pfam" id="PF01580">
    <property type="entry name" value="FtsK_SpoIIIE"/>
    <property type="match status" value="3"/>
</dbReference>
<dbReference type="CDD" id="cd01127">
    <property type="entry name" value="TrwB_TraG_TraD_VirD4"/>
    <property type="match status" value="1"/>
</dbReference>
<feature type="domain" description="FtsK" evidence="7">
    <location>
        <begin position="800"/>
        <end position="982"/>
    </location>
</feature>
<evidence type="ECO:0000256" key="6">
    <source>
        <dbReference type="SAM" id="Phobius"/>
    </source>
</evidence>
<keyword evidence="3 4" id="KW-0067">ATP-binding</keyword>
<proteinExistence type="predicted"/>
<accession>A0ABS4JH03</accession>